<dbReference type="GO" id="GO:0090114">
    <property type="term" value="P:COPII-coated vesicle budding"/>
    <property type="evidence" value="ECO:0007669"/>
    <property type="project" value="TreeGrafter"/>
</dbReference>
<reference evidence="11 12" key="1">
    <citation type="submission" date="2024-01" db="EMBL/GenBank/DDBJ databases">
        <title>Genome assemblies of Stephania.</title>
        <authorList>
            <person name="Yang L."/>
        </authorList>
    </citation>
    <scope>NUCLEOTIDE SEQUENCE [LARGE SCALE GENOMIC DNA]</scope>
    <source>
        <strain evidence="11">JXDWG</strain>
        <tissue evidence="11">Leaf</tissue>
    </source>
</reference>
<comment type="similarity">
    <text evidence="2">Belongs to the WD repeat SEC13 family.</text>
</comment>
<gene>
    <name evidence="11" type="ORF">Scep_013587</name>
</gene>
<keyword evidence="3" id="KW-0813">Transport</keyword>
<dbReference type="Proteomes" id="UP001419268">
    <property type="component" value="Unassembled WGS sequence"/>
</dbReference>
<dbReference type="InterPro" id="IPR037363">
    <property type="entry name" value="Sec13/Seh1_fam"/>
</dbReference>
<dbReference type="PANTHER" id="PTHR11024:SF2">
    <property type="entry name" value="PROTEIN SEC13 HOMOLOG"/>
    <property type="match status" value="1"/>
</dbReference>
<accession>A0AAP0JHR8</accession>
<keyword evidence="6" id="KW-0509">mRNA transport</keyword>
<dbReference type="GO" id="GO:0051028">
    <property type="term" value="P:mRNA transport"/>
    <property type="evidence" value="ECO:0007669"/>
    <property type="project" value="UniProtKB-KW"/>
</dbReference>
<dbReference type="GO" id="GO:0005198">
    <property type="term" value="F:structural molecule activity"/>
    <property type="evidence" value="ECO:0007669"/>
    <property type="project" value="InterPro"/>
</dbReference>
<evidence type="ECO:0000313" key="12">
    <source>
        <dbReference type="Proteomes" id="UP001419268"/>
    </source>
</evidence>
<evidence type="ECO:0000256" key="4">
    <source>
        <dbReference type="ARBA" id="ARBA00022574"/>
    </source>
</evidence>
<keyword evidence="8" id="KW-0811">Translocation</keyword>
<evidence type="ECO:0000256" key="9">
    <source>
        <dbReference type="ARBA" id="ARBA00023132"/>
    </source>
</evidence>
<evidence type="ECO:0000313" key="11">
    <source>
        <dbReference type="EMBL" id="KAK9134059.1"/>
    </source>
</evidence>
<keyword evidence="5" id="KW-0677">Repeat</keyword>
<organism evidence="11 12">
    <name type="scientific">Stephania cephalantha</name>
    <dbReference type="NCBI Taxonomy" id="152367"/>
    <lineage>
        <taxon>Eukaryota</taxon>
        <taxon>Viridiplantae</taxon>
        <taxon>Streptophyta</taxon>
        <taxon>Embryophyta</taxon>
        <taxon>Tracheophyta</taxon>
        <taxon>Spermatophyta</taxon>
        <taxon>Magnoliopsida</taxon>
        <taxon>Ranunculales</taxon>
        <taxon>Menispermaceae</taxon>
        <taxon>Menispermoideae</taxon>
        <taxon>Cissampelideae</taxon>
        <taxon>Stephania</taxon>
    </lineage>
</organism>
<evidence type="ECO:0000256" key="5">
    <source>
        <dbReference type="ARBA" id="ARBA00022737"/>
    </source>
</evidence>
<sequence>MVTGSSPAMVIAINYSLAWATSCILVSYEKHRNLVSLFMANAKKMIEEKGEIHIDHKCNKFFGASGVCKNWQRRMDLCLGNVLWALTLSTDPDGSTDVVSKYAHIYSNMYPTALDKSDCPNSVPKVESHTTYYPCYRIIPISSSYVQQKNAISIETHVQSTCQMTTMPCQKIEAGHQDVVHDVVMDYYGKRLATASSDATIKIIGVSNSGSRHLATLSGHQGRFGVSRGRTRSRFDSASCSYDGKVIIWKEGNRE</sequence>
<dbReference type="GO" id="GO:0006606">
    <property type="term" value="P:protein import into nucleus"/>
    <property type="evidence" value="ECO:0007669"/>
    <property type="project" value="TreeGrafter"/>
</dbReference>
<name>A0AAP0JHR8_9MAGN</name>
<evidence type="ECO:0000256" key="2">
    <source>
        <dbReference type="ARBA" id="ARBA00010102"/>
    </source>
</evidence>
<comment type="caution">
    <text evidence="11">The sequence shown here is derived from an EMBL/GenBank/DDBJ whole genome shotgun (WGS) entry which is preliminary data.</text>
</comment>
<evidence type="ECO:0000256" key="6">
    <source>
        <dbReference type="ARBA" id="ARBA00022816"/>
    </source>
</evidence>
<dbReference type="Pfam" id="PF00400">
    <property type="entry name" value="WD40"/>
    <property type="match status" value="1"/>
</dbReference>
<dbReference type="GO" id="GO:0030127">
    <property type="term" value="C:COPII vesicle coat"/>
    <property type="evidence" value="ECO:0007669"/>
    <property type="project" value="TreeGrafter"/>
</dbReference>
<dbReference type="Gene3D" id="2.130.10.10">
    <property type="entry name" value="YVTN repeat-like/Quinoprotein amine dehydrogenase"/>
    <property type="match status" value="1"/>
</dbReference>
<keyword evidence="9" id="KW-0906">Nuclear pore complex</keyword>
<dbReference type="PANTHER" id="PTHR11024">
    <property type="entry name" value="NUCLEAR PORE COMPLEX PROTEIN SEC13 / SEH1 FAMILY MEMBER"/>
    <property type="match status" value="1"/>
</dbReference>
<evidence type="ECO:0000256" key="10">
    <source>
        <dbReference type="ARBA" id="ARBA00023242"/>
    </source>
</evidence>
<evidence type="ECO:0000256" key="8">
    <source>
        <dbReference type="ARBA" id="ARBA00023010"/>
    </source>
</evidence>
<dbReference type="InterPro" id="IPR036322">
    <property type="entry name" value="WD40_repeat_dom_sf"/>
</dbReference>
<comment type="subcellular location">
    <subcellularLocation>
        <location evidence="1">Nucleus</location>
        <location evidence="1">Nuclear pore complex</location>
    </subcellularLocation>
</comment>
<keyword evidence="4" id="KW-0853">WD repeat</keyword>
<dbReference type="AlphaFoldDB" id="A0AAP0JHR8"/>
<dbReference type="InterPro" id="IPR001680">
    <property type="entry name" value="WD40_rpt"/>
</dbReference>
<dbReference type="SUPFAM" id="SSF50978">
    <property type="entry name" value="WD40 repeat-like"/>
    <property type="match status" value="1"/>
</dbReference>
<dbReference type="EMBL" id="JBBNAG010000005">
    <property type="protein sequence ID" value="KAK9134059.1"/>
    <property type="molecule type" value="Genomic_DNA"/>
</dbReference>
<evidence type="ECO:0000256" key="1">
    <source>
        <dbReference type="ARBA" id="ARBA00004567"/>
    </source>
</evidence>
<protein>
    <submittedName>
        <fullName evidence="11">Uncharacterized protein</fullName>
    </submittedName>
</protein>
<proteinExistence type="inferred from homology"/>
<keyword evidence="10" id="KW-0539">Nucleus</keyword>
<keyword evidence="7" id="KW-0653">Protein transport</keyword>
<evidence type="ECO:0000256" key="3">
    <source>
        <dbReference type="ARBA" id="ARBA00022448"/>
    </source>
</evidence>
<keyword evidence="12" id="KW-1185">Reference proteome</keyword>
<dbReference type="GO" id="GO:0031080">
    <property type="term" value="C:nuclear pore outer ring"/>
    <property type="evidence" value="ECO:0007669"/>
    <property type="project" value="TreeGrafter"/>
</dbReference>
<evidence type="ECO:0000256" key="7">
    <source>
        <dbReference type="ARBA" id="ARBA00022927"/>
    </source>
</evidence>
<dbReference type="InterPro" id="IPR015943">
    <property type="entry name" value="WD40/YVTN_repeat-like_dom_sf"/>
</dbReference>
<dbReference type="SMART" id="SM00320">
    <property type="entry name" value="WD40"/>
    <property type="match status" value="2"/>
</dbReference>